<name>G3JCN3_CORMM</name>
<accession>G3JCN3</accession>
<dbReference type="AlphaFoldDB" id="G3JCN3"/>
<dbReference type="VEuPathDB" id="FungiDB:CCM_02115"/>
<dbReference type="RefSeq" id="XP_006667331.1">
    <property type="nucleotide sequence ID" value="XM_006667268.1"/>
</dbReference>
<keyword evidence="3" id="KW-1185">Reference proteome</keyword>
<keyword evidence="1" id="KW-0472">Membrane</keyword>
<dbReference type="InParanoid" id="G3JCN3"/>
<feature type="transmembrane region" description="Helical" evidence="1">
    <location>
        <begin position="37"/>
        <end position="54"/>
    </location>
</feature>
<keyword evidence="1" id="KW-0812">Transmembrane</keyword>
<dbReference type="EMBL" id="JH126400">
    <property type="protein sequence ID" value="EGX93845.1"/>
    <property type="molecule type" value="Genomic_DNA"/>
</dbReference>
<protein>
    <submittedName>
        <fullName evidence="2">Uncharacterized protein</fullName>
    </submittedName>
</protein>
<evidence type="ECO:0000256" key="1">
    <source>
        <dbReference type="SAM" id="Phobius"/>
    </source>
</evidence>
<keyword evidence="1" id="KW-1133">Transmembrane helix</keyword>
<dbReference type="KEGG" id="cmt:CCM_02115"/>
<sequence>MQGGALRGGTVANAVLARFSTIKPISFTAIPLFPTNYFLLTFFYFLLFLLLYSFSGKMKFSTTTVFISLLAGALAGPLLATGGADKRDVTVAARSGAAVADAYTIKARVADGDDDDDESALDKRVPKKKAAAAKAAADKAAADKAAAGNDAAAADKAAAGGANGAAKDVASIPPLN</sequence>
<organism evidence="2 3">
    <name type="scientific">Cordyceps militaris (strain CM01)</name>
    <name type="common">Caterpillar fungus</name>
    <dbReference type="NCBI Taxonomy" id="983644"/>
    <lineage>
        <taxon>Eukaryota</taxon>
        <taxon>Fungi</taxon>
        <taxon>Dikarya</taxon>
        <taxon>Ascomycota</taxon>
        <taxon>Pezizomycotina</taxon>
        <taxon>Sordariomycetes</taxon>
        <taxon>Hypocreomycetidae</taxon>
        <taxon>Hypocreales</taxon>
        <taxon>Cordycipitaceae</taxon>
        <taxon>Cordyceps</taxon>
    </lineage>
</organism>
<evidence type="ECO:0000313" key="2">
    <source>
        <dbReference type="EMBL" id="EGX93845.1"/>
    </source>
</evidence>
<gene>
    <name evidence="2" type="ORF">CCM_02115</name>
</gene>
<evidence type="ECO:0000313" key="3">
    <source>
        <dbReference type="Proteomes" id="UP000001610"/>
    </source>
</evidence>
<dbReference type="HOGENOM" id="CLU_1525076_0_0_1"/>
<dbReference type="GeneID" id="18164143"/>
<dbReference type="Proteomes" id="UP000001610">
    <property type="component" value="Unassembled WGS sequence"/>
</dbReference>
<feature type="transmembrane region" description="Helical" evidence="1">
    <location>
        <begin position="60"/>
        <end position="80"/>
    </location>
</feature>
<proteinExistence type="predicted"/>
<reference evidence="2 3" key="1">
    <citation type="journal article" date="2011" name="Genome Biol.">
        <title>Genome sequence of the insect pathogenic fungus Cordyceps militaris, a valued traditional Chinese medicine.</title>
        <authorList>
            <person name="Zheng P."/>
            <person name="Xia Y."/>
            <person name="Xiao G."/>
            <person name="Xiong C."/>
            <person name="Hu X."/>
            <person name="Zhang S."/>
            <person name="Zheng H."/>
            <person name="Huang Y."/>
            <person name="Zhou Y."/>
            <person name="Wang S."/>
            <person name="Zhao G.P."/>
            <person name="Liu X."/>
            <person name="St Leger R.J."/>
            <person name="Wang C."/>
        </authorList>
    </citation>
    <scope>NUCLEOTIDE SEQUENCE [LARGE SCALE GENOMIC DNA]</scope>
    <source>
        <strain evidence="2 3">CM01</strain>
    </source>
</reference>